<feature type="transmembrane region" description="Helical" evidence="1">
    <location>
        <begin position="33"/>
        <end position="51"/>
    </location>
</feature>
<dbReference type="RefSeq" id="WP_253483956.1">
    <property type="nucleotide sequence ID" value="NZ_JALJXV010000011.1"/>
</dbReference>
<evidence type="ECO:0000313" key="2">
    <source>
        <dbReference type="EMBL" id="MCP1676807.1"/>
    </source>
</evidence>
<feature type="transmembrane region" description="Helical" evidence="1">
    <location>
        <begin position="90"/>
        <end position="113"/>
    </location>
</feature>
<gene>
    <name evidence="2" type="ORF">J2T57_003980</name>
</gene>
<sequence length="127" mass="13283">MSSAWVADLALLLQAIGDPERARRLARMGGRIVMLMGVIVVTVGALAADTATMLEGTLVALLGFAAGWAYSRLASIILALLMALGIATGLAVGAATIGLLVQVAVFGVCLRLVEATWHVQRARRQQE</sequence>
<keyword evidence="1" id="KW-1133">Transmembrane helix</keyword>
<accession>A0AAE3KHX8</accession>
<dbReference type="AlphaFoldDB" id="A0AAE3KHX8"/>
<reference evidence="2" key="1">
    <citation type="submission" date="2022-03" db="EMBL/GenBank/DDBJ databases">
        <title>Genomic Encyclopedia of Type Strains, Phase III (KMG-III): the genomes of soil and plant-associated and newly described type strains.</title>
        <authorList>
            <person name="Whitman W."/>
        </authorList>
    </citation>
    <scope>NUCLEOTIDE SEQUENCE</scope>
    <source>
        <strain evidence="2">ANL 6-2</strain>
    </source>
</reference>
<dbReference type="Proteomes" id="UP001205843">
    <property type="component" value="Unassembled WGS sequence"/>
</dbReference>
<name>A0AAE3KHX8_9GAMM</name>
<proteinExistence type="predicted"/>
<evidence type="ECO:0000256" key="1">
    <source>
        <dbReference type="SAM" id="Phobius"/>
    </source>
</evidence>
<dbReference type="EMBL" id="JALJXV010000011">
    <property type="protein sequence ID" value="MCP1676807.1"/>
    <property type="molecule type" value="Genomic_DNA"/>
</dbReference>
<comment type="caution">
    <text evidence="2">The sequence shown here is derived from an EMBL/GenBank/DDBJ whole genome shotgun (WGS) entry which is preliminary data.</text>
</comment>
<evidence type="ECO:0000313" key="3">
    <source>
        <dbReference type="Proteomes" id="UP001205843"/>
    </source>
</evidence>
<keyword evidence="1" id="KW-0472">Membrane</keyword>
<organism evidence="2 3">
    <name type="scientific">Natronocella acetinitrilica</name>
    <dbReference type="NCBI Taxonomy" id="414046"/>
    <lineage>
        <taxon>Bacteria</taxon>
        <taxon>Pseudomonadati</taxon>
        <taxon>Pseudomonadota</taxon>
        <taxon>Gammaproteobacteria</taxon>
        <taxon>Chromatiales</taxon>
        <taxon>Ectothiorhodospiraceae</taxon>
        <taxon>Natronocella</taxon>
    </lineage>
</organism>
<keyword evidence="3" id="KW-1185">Reference proteome</keyword>
<protein>
    <submittedName>
        <fullName evidence="2">Uncharacterized protein</fullName>
    </submittedName>
</protein>
<keyword evidence="1" id="KW-0812">Transmembrane</keyword>